<evidence type="ECO:0000256" key="2">
    <source>
        <dbReference type="ARBA" id="ARBA00005979"/>
    </source>
</evidence>
<dbReference type="GO" id="GO:0005829">
    <property type="term" value="C:cytosol"/>
    <property type="evidence" value="ECO:0007669"/>
    <property type="project" value="TreeGrafter"/>
</dbReference>
<dbReference type="PANTHER" id="PTHR22893:SF91">
    <property type="entry name" value="NADPH DEHYDROGENASE 2-RELATED"/>
    <property type="match status" value="1"/>
</dbReference>
<dbReference type="RefSeq" id="WP_130418477.1">
    <property type="nucleotide sequence ID" value="NZ_SHKW01000001.1"/>
</dbReference>
<keyword evidence="3" id="KW-0560">Oxidoreductase</keyword>
<comment type="cofactor">
    <cofactor evidence="1">
        <name>FMN</name>
        <dbReference type="ChEBI" id="CHEBI:58210"/>
    </cofactor>
</comment>
<comment type="caution">
    <text evidence="6">The sequence shown here is derived from an EMBL/GenBank/DDBJ whole genome shotgun (WGS) entry which is preliminary data.</text>
</comment>
<dbReference type="InterPro" id="IPR045247">
    <property type="entry name" value="Oye-like"/>
</dbReference>
<dbReference type="CDD" id="cd02933">
    <property type="entry name" value="OYE_like_FMN"/>
    <property type="match status" value="1"/>
</dbReference>
<dbReference type="GO" id="GO:0010181">
    <property type="term" value="F:FMN binding"/>
    <property type="evidence" value="ECO:0007669"/>
    <property type="project" value="InterPro"/>
</dbReference>
<keyword evidence="7" id="KW-1185">Reference proteome</keyword>
<protein>
    <submittedName>
        <fullName evidence="6">N-ethylmaleimide reductase</fullName>
    </submittedName>
</protein>
<evidence type="ECO:0000256" key="3">
    <source>
        <dbReference type="ARBA" id="ARBA00023002"/>
    </source>
</evidence>
<dbReference type="PANTHER" id="PTHR22893">
    <property type="entry name" value="NADH OXIDOREDUCTASE-RELATED"/>
    <property type="match status" value="1"/>
</dbReference>
<dbReference type="AlphaFoldDB" id="A0A4Q7YTS2"/>
<dbReference type="InterPro" id="IPR013785">
    <property type="entry name" value="Aldolase_TIM"/>
</dbReference>
<name>A0A4Q7YTS2_9BACT</name>
<feature type="domain" description="NADH:flavin oxidoreductase/NADH oxidase N-terminal" evidence="5">
    <location>
        <begin position="6"/>
        <end position="341"/>
    </location>
</feature>
<proteinExistence type="inferred from homology"/>
<reference evidence="6 7" key="1">
    <citation type="submission" date="2019-02" db="EMBL/GenBank/DDBJ databases">
        <title>Genomic Encyclopedia of Archaeal and Bacterial Type Strains, Phase II (KMG-II): from individual species to whole genera.</title>
        <authorList>
            <person name="Goeker M."/>
        </authorList>
    </citation>
    <scope>NUCLEOTIDE SEQUENCE [LARGE SCALE GENOMIC DNA]</scope>
    <source>
        <strain evidence="6 7">DSM 18101</strain>
    </source>
</reference>
<feature type="compositionally biased region" description="Polar residues" evidence="4">
    <location>
        <begin position="122"/>
        <end position="134"/>
    </location>
</feature>
<sequence length="373" mass="41174">MSNQPLFTSYRMGDLDLPNRIVMAPLTRMRAHPHDHVPTTLQAEYYAQRASAGLIIAEATAINPEGFGWADTPGLWTKEQVRGWRRVTDAVHAAGGRIIAQLWHTGAISHPELLDGAQPVSASNVDPGQISVTPTGRKPTVTPRPLTKQEIQVTVADFARAARNAMQAGFDGVQILANYLYLISQFLNAATNLRNDEYGGSLENRSRFLFEVVEAVLGEVNAQQMGVKISPMHEGSAFQANDETLPITEYAIQKLSSYNLSHLLLMGNTTDFTGTPLEKLTDDGMFHHFRPLYKGTLIANVKMDRDRANRLIAEGLADLVAFGRPYIANPDLVQRFAENAPLAEVDWETVYGSGPHGYSDYPTYQSSEHNPRS</sequence>
<dbReference type="FunFam" id="3.20.20.70:FF:000059">
    <property type="entry name" value="N-ethylmaleimide reductase, FMN-linked"/>
    <property type="match status" value="1"/>
</dbReference>
<dbReference type="EMBL" id="SHKW01000001">
    <property type="protein sequence ID" value="RZU40413.1"/>
    <property type="molecule type" value="Genomic_DNA"/>
</dbReference>
<accession>A0A4Q7YTS2</accession>
<feature type="region of interest" description="Disordered" evidence="4">
    <location>
        <begin position="122"/>
        <end position="143"/>
    </location>
</feature>
<dbReference type="SUPFAM" id="SSF51395">
    <property type="entry name" value="FMN-linked oxidoreductases"/>
    <property type="match status" value="1"/>
</dbReference>
<dbReference type="InterPro" id="IPR001155">
    <property type="entry name" value="OxRdtase_FMN_N"/>
</dbReference>
<evidence type="ECO:0000256" key="4">
    <source>
        <dbReference type="SAM" id="MobiDB-lite"/>
    </source>
</evidence>
<dbReference type="Proteomes" id="UP000292958">
    <property type="component" value="Unassembled WGS sequence"/>
</dbReference>
<evidence type="ECO:0000313" key="7">
    <source>
        <dbReference type="Proteomes" id="UP000292958"/>
    </source>
</evidence>
<dbReference type="Pfam" id="PF00724">
    <property type="entry name" value="Oxidored_FMN"/>
    <property type="match status" value="1"/>
</dbReference>
<evidence type="ECO:0000256" key="1">
    <source>
        <dbReference type="ARBA" id="ARBA00001917"/>
    </source>
</evidence>
<comment type="similarity">
    <text evidence="2">Belongs to the NADH:flavin oxidoreductase/NADH oxidase family.</text>
</comment>
<dbReference type="Gene3D" id="3.20.20.70">
    <property type="entry name" value="Aldolase class I"/>
    <property type="match status" value="1"/>
</dbReference>
<gene>
    <name evidence="6" type="ORF">BDD14_1869</name>
</gene>
<organism evidence="6 7">
    <name type="scientific">Edaphobacter modestus</name>
    <dbReference type="NCBI Taxonomy" id="388466"/>
    <lineage>
        <taxon>Bacteria</taxon>
        <taxon>Pseudomonadati</taxon>
        <taxon>Acidobacteriota</taxon>
        <taxon>Terriglobia</taxon>
        <taxon>Terriglobales</taxon>
        <taxon>Acidobacteriaceae</taxon>
        <taxon>Edaphobacter</taxon>
    </lineage>
</organism>
<dbReference type="OrthoDB" id="9772736at2"/>
<evidence type="ECO:0000313" key="6">
    <source>
        <dbReference type="EMBL" id="RZU40413.1"/>
    </source>
</evidence>
<evidence type="ECO:0000259" key="5">
    <source>
        <dbReference type="Pfam" id="PF00724"/>
    </source>
</evidence>
<dbReference type="GO" id="GO:0016628">
    <property type="term" value="F:oxidoreductase activity, acting on the CH-CH group of donors, NAD or NADP as acceptor"/>
    <property type="evidence" value="ECO:0007669"/>
    <property type="project" value="UniProtKB-ARBA"/>
</dbReference>